<accession>A0ABS8UAW3</accession>
<dbReference type="SUPFAM" id="SSF54285">
    <property type="entry name" value="MoaD/ThiS"/>
    <property type="match status" value="1"/>
</dbReference>
<protein>
    <submittedName>
        <fullName evidence="2">RnfH family protein</fullName>
    </submittedName>
</protein>
<keyword evidence="3" id="KW-1185">Reference proteome</keyword>
<evidence type="ECO:0000256" key="1">
    <source>
        <dbReference type="ARBA" id="ARBA00010645"/>
    </source>
</evidence>
<dbReference type="Gene3D" id="3.10.20.280">
    <property type="entry name" value="RnfH-like"/>
    <property type="match status" value="1"/>
</dbReference>
<organism evidence="2 3">
    <name type="scientific">Luteimonas fraxinea</name>
    <dbReference type="NCBI Taxonomy" id="2901869"/>
    <lineage>
        <taxon>Bacteria</taxon>
        <taxon>Pseudomonadati</taxon>
        <taxon>Pseudomonadota</taxon>
        <taxon>Gammaproteobacteria</taxon>
        <taxon>Lysobacterales</taxon>
        <taxon>Lysobacteraceae</taxon>
        <taxon>Luteimonas</taxon>
    </lineage>
</organism>
<reference evidence="2" key="2">
    <citation type="journal article" date="2022" name="Syst. Appl. Microbiol.">
        <title>Physiological and genomic characterisation of Luteimonas fraxinea sp. nov., a bacterial species associated with trees tolerant to ash dieback.</title>
        <authorList>
            <person name="Ulrich K."/>
            <person name="Becker R."/>
            <person name="Behrendt U."/>
            <person name="Kube M."/>
            <person name="Schneck V."/>
            <person name="Ulrich A."/>
        </authorList>
    </citation>
    <scope>NUCLEOTIDE SEQUENCE</scope>
    <source>
        <strain evidence="2">A1P009</strain>
    </source>
</reference>
<comment type="similarity">
    <text evidence="1">Belongs to the UPF0125 (RnfH) family.</text>
</comment>
<dbReference type="EMBL" id="JAJQKU010000002">
    <property type="protein sequence ID" value="MCD9096645.1"/>
    <property type="molecule type" value="Genomic_DNA"/>
</dbReference>
<dbReference type="InterPro" id="IPR016155">
    <property type="entry name" value="Mopterin_synth/thiamin_S_b"/>
</dbReference>
<reference evidence="2" key="1">
    <citation type="submission" date="2021-12" db="EMBL/GenBank/DDBJ databases">
        <authorList>
            <person name="Ulrich A."/>
        </authorList>
    </citation>
    <scope>NUCLEOTIDE SEQUENCE</scope>
    <source>
        <strain evidence="2">A1P009</strain>
    </source>
</reference>
<evidence type="ECO:0000313" key="2">
    <source>
        <dbReference type="EMBL" id="MCD9096645.1"/>
    </source>
</evidence>
<dbReference type="Pfam" id="PF03658">
    <property type="entry name" value="Ub-RnfH"/>
    <property type="match status" value="1"/>
</dbReference>
<comment type="caution">
    <text evidence="2">The sequence shown here is derived from an EMBL/GenBank/DDBJ whole genome shotgun (WGS) entry which is preliminary data.</text>
</comment>
<dbReference type="InterPro" id="IPR037021">
    <property type="entry name" value="RnfH_sf"/>
</dbReference>
<name>A0ABS8UAW3_9GAMM</name>
<dbReference type="RefSeq" id="WP_232135451.1">
    <property type="nucleotide sequence ID" value="NZ_CP089507.1"/>
</dbReference>
<gene>
    <name evidence="2" type="ORF">LTT95_06780</name>
</gene>
<dbReference type="Proteomes" id="UP001430360">
    <property type="component" value="Unassembled WGS sequence"/>
</dbReference>
<proteinExistence type="inferred from homology"/>
<dbReference type="InterPro" id="IPR005346">
    <property type="entry name" value="RnfH"/>
</dbReference>
<evidence type="ECO:0000313" key="3">
    <source>
        <dbReference type="Proteomes" id="UP001430360"/>
    </source>
</evidence>
<sequence length="92" mass="10000">MKAVRVVRAKPGYHDDWTLQLDDVATVAGAIEVMRQTAPTALDAVAGYAVFGVRVQPATLLQDGDRLELLEALQIDPKDARRRRAATSRGEG</sequence>